<dbReference type="GO" id="GO:0005886">
    <property type="term" value="C:plasma membrane"/>
    <property type="evidence" value="ECO:0007669"/>
    <property type="project" value="UniProtKB-ARBA"/>
</dbReference>
<evidence type="ECO:0000256" key="3">
    <source>
        <dbReference type="ARBA" id="ARBA00012438"/>
    </source>
</evidence>
<organism evidence="12 13">
    <name type="scientific">Alteromonas sediminis</name>
    <dbReference type="NCBI Taxonomy" id="2259342"/>
    <lineage>
        <taxon>Bacteria</taxon>
        <taxon>Pseudomonadati</taxon>
        <taxon>Pseudomonadota</taxon>
        <taxon>Gammaproteobacteria</taxon>
        <taxon>Alteromonadales</taxon>
        <taxon>Alteromonadaceae</taxon>
        <taxon>Alteromonas/Salinimonas group</taxon>
        <taxon>Alteromonas</taxon>
    </lineage>
</organism>
<dbReference type="InterPro" id="IPR003660">
    <property type="entry name" value="HAMP_dom"/>
</dbReference>
<sequence>MYKRKLFFFGATTALILFIVLISTAASAHLIRENLQQSSIAQRLLLEHQQISSISYRLFKQLTDEVIFGDTANQAHVRNKQALIKQSMENIRQLEIEQRLALGKQFTQGSVEDTDELESLINNIIDEFQEVLKLNGSAPLSKQDRLRSLLEVTIDNEFRESINTAVARQSSVVAAINARIAAVNSSIVWFAFGLGCIALPLLTYGCYWLFNQLYHPLVVLKNATNAVAAGDYEQPISENLDQEFQELSSAINQLAKRLRQHEFEAEKSRKMLKYEVEQRTSELTRANQQLTTIDVRRKQFLADISHELRTPLTIIRGEAQVTLRLKSPDIDDYKETLTSILEQSVNLTRLVDDLLLLARAEMNQLQLAIIPEPIIPMLEAETSKWQKLYTDRDIRLIDQTGHASISISIDKLRIQQVLSILIDNAVKYSAAGQPVLLTVNQENSWCTIAIHDKGCGISATEIENVFERFVRFSKHNDGLGLGLPIAKAIVEAHDGYIHVDSTQGSGSTFSIRLPVFEGEQQ</sequence>
<evidence type="ECO:0000256" key="4">
    <source>
        <dbReference type="ARBA" id="ARBA00022553"/>
    </source>
</evidence>
<dbReference type="SUPFAM" id="SSF47384">
    <property type="entry name" value="Homodimeric domain of signal transducing histidine kinase"/>
    <property type="match status" value="1"/>
</dbReference>
<evidence type="ECO:0000256" key="9">
    <source>
        <dbReference type="SAM" id="Coils"/>
    </source>
</evidence>
<dbReference type="SMART" id="SM00304">
    <property type="entry name" value="HAMP"/>
    <property type="match status" value="1"/>
</dbReference>
<dbReference type="PROSITE" id="PS50109">
    <property type="entry name" value="HIS_KIN"/>
    <property type="match status" value="1"/>
</dbReference>
<keyword evidence="4" id="KW-0597">Phosphoprotein</keyword>
<comment type="catalytic activity">
    <reaction evidence="1">
        <text>ATP + protein L-histidine = ADP + protein N-phospho-L-histidine.</text>
        <dbReference type="EC" id="2.7.13.3"/>
    </reaction>
</comment>
<dbReference type="PANTHER" id="PTHR43547">
    <property type="entry name" value="TWO-COMPONENT HISTIDINE KINASE"/>
    <property type="match status" value="1"/>
</dbReference>
<dbReference type="PROSITE" id="PS50885">
    <property type="entry name" value="HAMP"/>
    <property type="match status" value="1"/>
</dbReference>
<dbReference type="PANTHER" id="PTHR43547:SF2">
    <property type="entry name" value="HYBRID SIGNAL TRANSDUCTION HISTIDINE KINASE C"/>
    <property type="match status" value="1"/>
</dbReference>
<accession>A0A3N5YEE4</accession>
<dbReference type="EC" id="2.7.13.3" evidence="3"/>
<dbReference type="InterPro" id="IPR036890">
    <property type="entry name" value="HATPase_C_sf"/>
</dbReference>
<evidence type="ECO:0000259" key="10">
    <source>
        <dbReference type="PROSITE" id="PS50109"/>
    </source>
</evidence>
<keyword evidence="9" id="KW-0175">Coiled coil</keyword>
<dbReference type="CDD" id="cd00082">
    <property type="entry name" value="HisKA"/>
    <property type="match status" value="1"/>
</dbReference>
<dbReference type="Pfam" id="PF00512">
    <property type="entry name" value="HisKA"/>
    <property type="match status" value="1"/>
</dbReference>
<dbReference type="SMART" id="SM00387">
    <property type="entry name" value="HATPase_c"/>
    <property type="match status" value="1"/>
</dbReference>
<dbReference type="SUPFAM" id="SSF55874">
    <property type="entry name" value="ATPase domain of HSP90 chaperone/DNA topoisomerase II/histidine kinase"/>
    <property type="match status" value="1"/>
</dbReference>
<evidence type="ECO:0000256" key="6">
    <source>
        <dbReference type="ARBA" id="ARBA00022777"/>
    </source>
</evidence>
<dbReference type="InterPro" id="IPR036097">
    <property type="entry name" value="HisK_dim/P_sf"/>
</dbReference>
<dbReference type="Gene3D" id="3.30.565.10">
    <property type="entry name" value="Histidine kinase-like ATPase, C-terminal domain"/>
    <property type="match status" value="1"/>
</dbReference>
<dbReference type="Proteomes" id="UP000275281">
    <property type="component" value="Unassembled WGS sequence"/>
</dbReference>
<keyword evidence="5" id="KW-0808">Transferase</keyword>
<evidence type="ECO:0000256" key="2">
    <source>
        <dbReference type="ARBA" id="ARBA00004370"/>
    </source>
</evidence>
<dbReference type="AlphaFoldDB" id="A0A3N5YEE4"/>
<comment type="caution">
    <text evidence="12">The sequence shown here is derived from an EMBL/GenBank/DDBJ whole genome shotgun (WGS) entry which is preliminary data.</text>
</comment>
<evidence type="ECO:0000259" key="11">
    <source>
        <dbReference type="PROSITE" id="PS50885"/>
    </source>
</evidence>
<dbReference type="EMBL" id="RPOK01000001">
    <property type="protein sequence ID" value="RPJ68085.1"/>
    <property type="molecule type" value="Genomic_DNA"/>
</dbReference>
<evidence type="ECO:0000256" key="7">
    <source>
        <dbReference type="ARBA" id="ARBA00023012"/>
    </source>
</evidence>
<dbReference type="InterPro" id="IPR003594">
    <property type="entry name" value="HATPase_dom"/>
</dbReference>
<gene>
    <name evidence="12" type="ORF">DRW07_01340</name>
</gene>
<dbReference type="InterPro" id="IPR003661">
    <property type="entry name" value="HisK_dim/P_dom"/>
</dbReference>
<dbReference type="Gene3D" id="1.10.287.130">
    <property type="match status" value="1"/>
</dbReference>
<dbReference type="FunFam" id="1.10.287.130:FF:000001">
    <property type="entry name" value="Two-component sensor histidine kinase"/>
    <property type="match status" value="1"/>
</dbReference>
<dbReference type="Pfam" id="PF02518">
    <property type="entry name" value="HATPase_c"/>
    <property type="match status" value="1"/>
</dbReference>
<dbReference type="InterPro" id="IPR004358">
    <property type="entry name" value="Sig_transdc_His_kin-like_C"/>
</dbReference>
<keyword evidence="8" id="KW-0472">Membrane</keyword>
<dbReference type="CDD" id="cd06225">
    <property type="entry name" value="HAMP"/>
    <property type="match status" value="1"/>
</dbReference>
<feature type="domain" description="HAMP" evidence="11">
    <location>
        <begin position="211"/>
        <end position="263"/>
    </location>
</feature>
<dbReference type="Gene3D" id="6.10.340.10">
    <property type="match status" value="1"/>
</dbReference>
<dbReference type="SUPFAM" id="SSF158472">
    <property type="entry name" value="HAMP domain-like"/>
    <property type="match status" value="1"/>
</dbReference>
<dbReference type="Pfam" id="PF00672">
    <property type="entry name" value="HAMP"/>
    <property type="match status" value="1"/>
</dbReference>
<dbReference type="OrthoDB" id="9809766at2"/>
<keyword evidence="7" id="KW-0902">Two-component regulatory system</keyword>
<evidence type="ECO:0000256" key="5">
    <source>
        <dbReference type="ARBA" id="ARBA00022679"/>
    </source>
</evidence>
<proteinExistence type="predicted"/>
<evidence type="ECO:0000256" key="1">
    <source>
        <dbReference type="ARBA" id="ARBA00000085"/>
    </source>
</evidence>
<dbReference type="SMART" id="SM00388">
    <property type="entry name" value="HisKA"/>
    <property type="match status" value="1"/>
</dbReference>
<evidence type="ECO:0000313" key="13">
    <source>
        <dbReference type="Proteomes" id="UP000275281"/>
    </source>
</evidence>
<name>A0A3N5YEE4_9ALTE</name>
<reference evidence="12 13" key="1">
    <citation type="submission" date="2018-11" db="EMBL/GenBank/DDBJ databases">
        <authorList>
            <person name="Ye M.-Q."/>
            <person name="Du Z.-J."/>
        </authorList>
    </citation>
    <scope>NUCLEOTIDE SEQUENCE [LARGE SCALE GENOMIC DNA]</scope>
    <source>
        <strain evidence="12 13">U0105</strain>
    </source>
</reference>
<protein>
    <recommendedName>
        <fullName evidence="3">histidine kinase</fullName>
        <ecNumber evidence="3">2.7.13.3</ecNumber>
    </recommendedName>
</protein>
<dbReference type="InterPro" id="IPR005467">
    <property type="entry name" value="His_kinase_dom"/>
</dbReference>
<keyword evidence="6 12" id="KW-0418">Kinase</keyword>
<keyword evidence="13" id="KW-1185">Reference proteome</keyword>
<evidence type="ECO:0000256" key="8">
    <source>
        <dbReference type="ARBA" id="ARBA00023136"/>
    </source>
</evidence>
<evidence type="ECO:0000313" key="12">
    <source>
        <dbReference type="EMBL" id="RPJ68085.1"/>
    </source>
</evidence>
<feature type="domain" description="Histidine kinase" evidence="10">
    <location>
        <begin position="303"/>
        <end position="517"/>
    </location>
</feature>
<comment type="subcellular location">
    <subcellularLocation>
        <location evidence="2">Membrane</location>
    </subcellularLocation>
</comment>
<dbReference type="GO" id="GO:0000155">
    <property type="term" value="F:phosphorelay sensor kinase activity"/>
    <property type="evidence" value="ECO:0007669"/>
    <property type="project" value="InterPro"/>
</dbReference>
<dbReference type="RefSeq" id="WP_124026087.1">
    <property type="nucleotide sequence ID" value="NZ_JBHRSN010000005.1"/>
</dbReference>
<feature type="coiled-coil region" evidence="9">
    <location>
        <begin position="237"/>
        <end position="271"/>
    </location>
</feature>
<dbReference type="PRINTS" id="PR00344">
    <property type="entry name" value="BCTRLSENSOR"/>
</dbReference>
<dbReference type="FunFam" id="3.30.565.10:FF:000006">
    <property type="entry name" value="Sensor histidine kinase WalK"/>
    <property type="match status" value="1"/>
</dbReference>